<reference evidence="3" key="1">
    <citation type="submission" date="2022-11" db="UniProtKB">
        <authorList>
            <consortium name="WormBaseParasite"/>
        </authorList>
    </citation>
    <scope>IDENTIFICATION</scope>
</reference>
<dbReference type="WBParaSite" id="scf7180000423870.g11760">
    <property type="protein sequence ID" value="scf7180000423870.g11760"/>
    <property type="gene ID" value="scf7180000423870.g11760"/>
</dbReference>
<evidence type="ECO:0000313" key="3">
    <source>
        <dbReference type="WBParaSite" id="scf7180000423870.g11760"/>
    </source>
</evidence>
<accession>A0A915PAQ2</accession>
<sequence length="255" mass="29103">MDPIIATAHNQPPPPQLLSAAHSPSTAPLGIATNVPQYGQLQQPMLLEQHFEHIQPQAQPLPQQFVTPIVPIPIGEVAGGQFIQRPTPTAPGMAPSTFEDEEKERLRDSMSSLQPPIVTRGKNYYIVQGYHFYKERNTFVCKNNKSKSENDFCAVRLNFDELKKHRRILHTHDEHETDPDDSRDWTITTPCSANNSDNEINNENHHQQINQKSQIFKPTILTPRPVYYGKTSRGALSSRLSLFSYFNKMRNDRKH</sequence>
<keyword evidence="2" id="KW-1185">Reference proteome</keyword>
<dbReference type="AlphaFoldDB" id="A0A915PAQ2"/>
<dbReference type="Proteomes" id="UP000887560">
    <property type="component" value="Unplaced"/>
</dbReference>
<feature type="region of interest" description="Disordered" evidence="1">
    <location>
        <begin position="9"/>
        <end position="29"/>
    </location>
</feature>
<name>A0A915PAQ2_9BILA</name>
<protein>
    <submittedName>
        <fullName evidence="3">FLYWCH-type domain-containing protein</fullName>
    </submittedName>
</protein>
<evidence type="ECO:0000256" key="1">
    <source>
        <dbReference type="SAM" id="MobiDB-lite"/>
    </source>
</evidence>
<proteinExistence type="predicted"/>
<organism evidence="2 3">
    <name type="scientific">Meloidogyne floridensis</name>
    <dbReference type="NCBI Taxonomy" id="298350"/>
    <lineage>
        <taxon>Eukaryota</taxon>
        <taxon>Metazoa</taxon>
        <taxon>Ecdysozoa</taxon>
        <taxon>Nematoda</taxon>
        <taxon>Chromadorea</taxon>
        <taxon>Rhabditida</taxon>
        <taxon>Tylenchina</taxon>
        <taxon>Tylenchomorpha</taxon>
        <taxon>Tylenchoidea</taxon>
        <taxon>Meloidogynidae</taxon>
        <taxon>Meloidogyninae</taxon>
        <taxon>Meloidogyne</taxon>
    </lineage>
</organism>
<evidence type="ECO:0000313" key="2">
    <source>
        <dbReference type="Proteomes" id="UP000887560"/>
    </source>
</evidence>